<evidence type="ECO:0000313" key="2">
    <source>
        <dbReference type="Proteomes" id="UP000839052"/>
    </source>
</evidence>
<reference evidence="1 2" key="1">
    <citation type="submission" date="2021-10" db="EMBL/GenBank/DDBJ databases">
        <authorList>
            <person name="Koch H."/>
        </authorList>
    </citation>
    <scope>NUCLEOTIDE SEQUENCE [LARGE SCALE GENOMIC DNA]</scope>
    <source>
        <strain evidence="1">6680</strain>
    </source>
</reference>
<accession>A0ABN8APX9</accession>
<keyword evidence="2" id="KW-1185">Reference proteome</keyword>
<proteinExistence type="predicted"/>
<sequence>MVTDNKNSPIPAAPEPVFLAFSTDGASPEELYFRAFLATVKICSRAKAKFNVLAVDRLTSAGRADARARSMQAVQELHLVEELSGAVTDGKMAINPPSAIQVANTESLADDLAKLSAQEANFNAIVNIFVEAGTAFNVIHGKPLPRKPTSITV</sequence>
<organism evidence="1 2">
    <name type="scientific">Candidatus Nitrotoga arctica</name>
    <dbReference type="NCBI Taxonomy" id="453162"/>
    <lineage>
        <taxon>Bacteria</taxon>
        <taxon>Pseudomonadati</taxon>
        <taxon>Pseudomonadota</taxon>
        <taxon>Betaproteobacteria</taxon>
        <taxon>Nitrosomonadales</taxon>
        <taxon>Gallionellaceae</taxon>
        <taxon>Candidatus Nitrotoga</taxon>
    </lineage>
</organism>
<gene>
    <name evidence="1" type="ORF">NTG6680_1465</name>
</gene>
<protein>
    <submittedName>
        <fullName evidence="1">Uncharacterized protein</fullName>
    </submittedName>
</protein>
<dbReference type="EMBL" id="OU912926">
    <property type="protein sequence ID" value="CAG9932718.1"/>
    <property type="molecule type" value="Genomic_DNA"/>
</dbReference>
<evidence type="ECO:0000313" key="1">
    <source>
        <dbReference type="EMBL" id="CAG9932718.1"/>
    </source>
</evidence>
<dbReference type="RefSeq" id="WP_239796611.1">
    <property type="nucleotide sequence ID" value="NZ_OU912926.1"/>
</dbReference>
<dbReference type="Proteomes" id="UP000839052">
    <property type="component" value="Chromosome"/>
</dbReference>
<name>A0ABN8APX9_9PROT</name>